<feature type="domain" description="ABC transporter" evidence="6">
    <location>
        <begin position="14"/>
        <end position="259"/>
    </location>
</feature>
<dbReference type="InterPro" id="IPR017871">
    <property type="entry name" value="ABC_transporter-like_CS"/>
</dbReference>
<dbReference type="CDD" id="cd03257">
    <property type="entry name" value="ABC_NikE_OppD_transporters"/>
    <property type="match status" value="2"/>
</dbReference>
<evidence type="ECO:0000256" key="1">
    <source>
        <dbReference type="ARBA" id="ARBA00005417"/>
    </source>
</evidence>
<feature type="domain" description="ABC transporter" evidence="6">
    <location>
        <begin position="314"/>
        <end position="559"/>
    </location>
</feature>
<sequence>MSAVLQPAAAAPLLEVEDLQVSFGAHRAVRGVSFSVAPGETLALVGESGCGKSTTALSLLHLLPTQARVSGRIRFGGRELQSLDETALRGVRGNEISMIFQEPMTSLNPVLSIGEQITEVLRRHQGLNRWTARARAIQLLDRVRIPEPQRRIDDFPHQLSGGQRQRVMIAIAMACQPRLLIADEPTTALDVTVQAQILELLRELGREFSTSLLLITHDLGVVGQWADRVAVMVGGEIVESAPTGQIFSAPRHDYTRGLLGASLRLDSTLHCRSARLPEVRVVAGAGGQQRYLLETRALGATPAPLPDAAQPPLLSVQELRTVYRGAHGGSEVAAVDGVSFDIRPGETLGLVGESGCGKSTLSKTLLRLLKPASGRIVLDGTDIAALDERALRPYRGRIQMVFQDPYGSLNPRHTVFDMLDAALRVHGVDSHDERRRRIVAIIDRVGLPAGAVQRYAHEFSGGQRQRIGLARALVLRPRLVICDEPVSSLDVSVRAQILNLLAELKDEFQLATLFISHDLSVVKYMADRVLVMHGGKIVEEGDGQSLWERPQHPYTRTLIRAVPSPRFDAMSSRVAA</sequence>
<keyword evidence="3" id="KW-1003">Cell membrane</keyword>
<comment type="similarity">
    <text evidence="1">Belongs to the ABC transporter superfamily.</text>
</comment>
<dbReference type="RefSeq" id="WP_320425622.1">
    <property type="nucleotide sequence ID" value="NZ_JAXCLA010000008.1"/>
</dbReference>
<comment type="caution">
    <text evidence="7">The sequence shown here is derived from an EMBL/GenBank/DDBJ whole genome shotgun (WGS) entry which is preliminary data.</text>
</comment>
<keyword evidence="2" id="KW-0813">Transport</keyword>
<dbReference type="SMART" id="SM00382">
    <property type="entry name" value="AAA"/>
    <property type="match status" value="2"/>
</dbReference>
<evidence type="ECO:0000256" key="5">
    <source>
        <dbReference type="ARBA" id="ARBA00022840"/>
    </source>
</evidence>
<dbReference type="InterPro" id="IPR003593">
    <property type="entry name" value="AAA+_ATPase"/>
</dbReference>
<keyword evidence="3" id="KW-0472">Membrane</keyword>
<keyword evidence="5 7" id="KW-0067">ATP-binding</keyword>
<dbReference type="GO" id="GO:0005524">
    <property type="term" value="F:ATP binding"/>
    <property type="evidence" value="ECO:0007669"/>
    <property type="project" value="UniProtKB-KW"/>
</dbReference>
<dbReference type="Proteomes" id="UP001285263">
    <property type="component" value="Unassembled WGS sequence"/>
</dbReference>
<evidence type="ECO:0000313" key="8">
    <source>
        <dbReference type="Proteomes" id="UP001285263"/>
    </source>
</evidence>
<dbReference type="PROSITE" id="PS50893">
    <property type="entry name" value="ABC_TRANSPORTER_2"/>
    <property type="match status" value="2"/>
</dbReference>
<dbReference type="InterPro" id="IPR003439">
    <property type="entry name" value="ABC_transporter-like_ATP-bd"/>
</dbReference>
<dbReference type="Pfam" id="PF00005">
    <property type="entry name" value="ABC_tran"/>
    <property type="match status" value="2"/>
</dbReference>
<dbReference type="PROSITE" id="PS00211">
    <property type="entry name" value="ABC_TRANSPORTER_1"/>
    <property type="match status" value="2"/>
</dbReference>
<evidence type="ECO:0000313" key="7">
    <source>
        <dbReference type="EMBL" id="MDY0747665.1"/>
    </source>
</evidence>
<dbReference type="PANTHER" id="PTHR43776:SF7">
    <property type="entry name" value="D,D-DIPEPTIDE TRANSPORT ATP-BINDING PROTEIN DDPF-RELATED"/>
    <property type="match status" value="1"/>
</dbReference>
<dbReference type="InterPro" id="IPR013563">
    <property type="entry name" value="Oligopep_ABC_C"/>
</dbReference>
<gene>
    <name evidence="7" type="ORF">SNE35_24395</name>
</gene>
<organism evidence="7 8">
    <name type="scientific">Roseateles agri</name>
    <dbReference type="NCBI Taxonomy" id="3098619"/>
    <lineage>
        <taxon>Bacteria</taxon>
        <taxon>Pseudomonadati</taxon>
        <taxon>Pseudomonadota</taxon>
        <taxon>Betaproteobacteria</taxon>
        <taxon>Burkholderiales</taxon>
        <taxon>Sphaerotilaceae</taxon>
        <taxon>Roseateles</taxon>
    </lineage>
</organism>
<evidence type="ECO:0000256" key="2">
    <source>
        <dbReference type="ARBA" id="ARBA00022448"/>
    </source>
</evidence>
<dbReference type="SUPFAM" id="SSF52540">
    <property type="entry name" value="P-loop containing nucleoside triphosphate hydrolases"/>
    <property type="match status" value="2"/>
</dbReference>
<reference evidence="7 8" key="1">
    <citation type="submission" date="2023-11" db="EMBL/GenBank/DDBJ databases">
        <title>Paucibacter sp. nov., isolated from fresh soil in Korea.</title>
        <authorList>
            <person name="Le N.T.T."/>
        </authorList>
    </citation>
    <scope>NUCLEOTIDE SEQUENCE [LARGE SCALE GENOMIC DNA]</scope>
    <source>
        <strain evidence="7 8">R3-3</strain>
    </source>
</reference>
<name>A0ABU5DMY1_9BURK</name>
<dbReference type="Pfam" id="PF08352">
    <property type="entry name" value="oligo_HPY"/>
    <property type="match status" value="2"/>
</dbReference>
<proteinExistence type="inferred from homology"/>
<evidence type="ECO:0000259" key="6">
    <source>
        <dbReference type="PROSITE" id="PS50893"/>
    </source>
</evidence>
<dbReference type="NCBIfam" id="NF008453">
    <property type="entry name" value="PRK11308.1"/>
    <property type="match status" value="2"/>
</dbReference>
<dbReference type="InterPro" id="IPR027417">
    <property type="entry name" value="P-loop_NTPase"/>
</dbReference>
<keyword evidence="8" id="KW-1185">Reference proteome</keyword>
<evidence type="ECO:0000256" key="3">
    <source>
        <dbReference type="ARBA" id="ARBA00022475"/>
    </source>
</evidence>
<dbReference type="NCBIfam" id="NF007739">
    <property type="entry name" value="PRK10419.1"/>
    <property type="match status" value="2"/>
</dbReference>
<dbReference type="Gene3D" id="3.40.50.300">
    <property type="entry name" value="P-loop containing nucleotide triphosphate hydrolases"/>
    <property type="match status" value="2"/>
</dbReference>
<evidence type="ECO:0000256" key="4">
    <source>
        <dbReference type="ARBA" id="ARBA00022741"/>
    </source>
</evidence>
<keyword evidence="4" id="KW-0547">Nucleotide-binding</keyword>
<dbReference type="InterPro" id="IPR050319">
    <property type="entry name" value="ABC_transp_ATP-bind"/>
</dbReference>
<protein>
    <submittedName>
        <fullName evidence="7">ABC transporter ATP-binding protein</fullName>
    </submittedName>
</protein>
<dbReference type="EMBL" id="JAXCLA010000008">
    <property type="protein sequence ID" value="MDY0747665.1"/>
    <property type="molecule type" value="Genomic_DNA"/>
</dbReference>
<dbReference type="PANTHER" id="PTHR43776">
    <property type="entry name" value="TRANSPORT ATP-BINDING PROTEIN"/>
    <property type="match status" value="1"/>
</dbReference>
<accession>A0ABU5DMY1</accession>